<name>A0A6A6X8U5_9PLEO</name>
<keyword evidence="1" id="KW-1133">Transmembrane helix</keyword>
<keyword evidence="1" id="KW-0472">Membrane</keyword>
<accession>A0A6A6X8U5</accession>
<sequence length="308" mass="35669">MTTRSFTGLFKWFGFAPRQKGEIAEMLAIALVIFVHLALTTVLLRERKFRFLELPGELRNQIYGHATESDRVPSVFGHFLGIVRHPLRPIRRPNWQHLGFTQLCRQIRNEYQPAYMSRKVTVFWQELPKFLNAFYPTLESCANCPSKLIIHFDQMTRELRSPEQTSIDITKLFFMKMACPSFICEFWLVTEPHQSRMQVLLRRLFRQAYNIQVPTPRSLEIGALLNSRLCLEELRLGNIAQVRVGRREPRAVSNDFVIEVLLTKGPPSGIPDAYQVARFLQYFEEIGLAGDGRTSAICVEVGIFEEMT</sequence>
<dbReference type="Pfam" id="PF13013">
    <property type="entry name" value="F-box-like_2"/>
    <property type="match status" value="1"/>
</dbReference>
<keyword evidence="1" id="KW-0812">Transmembrane</keyword>
<dbReference type="PANTHER" id="PTHR42085:SF1">
    <property type="entry name" value="F-BOX DOMAIN-CONTAINING PROTEIN"/>
    <property type="match status" value="1"/>
</dbReference>
<feature type="domain" description="F-box" evidence="2">
    <location>
        <begin position="46"/>
        <end position="116"/>
    </location>
</feature>
<gene>
    <name evidence="3" type="ORF">K505DRAFT_362688</name>
</gene>
<keyword evidence="4" id="KW-1185">Reference proteome</keyword>
<evidence type="ECO:0000256" key="1">
    <source>
        <dbReference type="SAM" id="Phobius"/>
    </source>
</evidence>
<evidence type="ECO:0000313" key="4">
    <source>
        <dbReference type="Proteomes" id="UP000799757"/>
    </source>
</evidence>
<dbReference type="PANTHER" id="PTHR42085">
    <property type="entry name" value="F-BOX DOMAIN-CONTAINING PROTEIN"/>
    <property type="match status" value="1"/>
</dbReference>
<proteinExistence type="predicted"/>
<dbReference type="InterPro" id="IPR001810">
    <property type="entry name" value="F-box_dom"/>
</dbReference>
<reference evidence="3" key="1">
    <citation type="journal article" date="2020" name="Stud. Mycol.">
        <title>101 Dothideomycetes genomes: a test case for predicting lifestyles and emergence of pathogens.</title>
        <authorList>
            <person name="Haridas S."/>
            <person name="Albert R."/>
            <person name="Binder M."/>
            <person name="Bloem J."/>
            <person name="Labutti K."/>
            <person name="Salamov A."/>
            <person name="Andreopoulos B."/>
            <person name="Baker S."/>
            <person name="Barry K."/>
            <person name="Bills G."/>
            <person name="Bluhm B."/>
            <person name="Cannon C."/>
            <person name="Castanera R."/>
            <person name="Culley D."/>
            <person name="Daum C."/>
            <person name="Ezra D."/>
            <person name="Gonzalez J."/>
            <person name="Henrissat B."/>
            <person name="Kuo A."/>
            <person name="Liang C."/>
            <person name="Lipzen A."/>
            <person name="Lutzoni F."/>
            <person name="Magnuson J."/>
            <person name="Mondo S."/>
            <person name="Nolan M."/>
            <person name="Ohm R."/>
            <person name="Pangilinan J."/>
            <person name="Park H.-J."/>
            <person name="Ramirez L."/>
            <person name="Alfaro M."/>
            <person name="Sun H."/>
            <person name="Tritt A."/>
            <person name="Yoshinaga Y."/>
            <person name="Zwiers L.-H."/>
            <person name="Turgeon B."/>
            <person name="Goodwin S."/>
            <person name="Spatafora J."/>
            <person name="Crous P."/>
            <person name="Grigoriev I."/>
        </authorList>
    </citation>
    <scope>NUCLEOTIDE SEQUENCE</scope>
    <source>
        <strain evidence="3">CBS 109.77</strain>
    </source>
</reference>
<protein>
    <recommendedName>
        <fullName evidence="2">F-box domain-containing protein</fullName>
    </recommendedName>
</protein>
<dbReference type="InterPro" id="IPR038883">
    <property type="entry name" value="AN11006-like"/>
</dbReference>
<organism evidence="3 4">
    <name type="scientific">Melanomma pulvis-pyrius CBS 109.77</name>
    <dbReference type="NCBI Taxonomy" id="1314802"/>
    <lineage>
        <taxon>Eukaryota</taxon>
        <taxon>Fungi</taxon>
        <taxon>Dikarya</taxon>
        <taxon>Ascomycota</taxon>
        <taxon>Pezizomycotina</taxon>
        <taxon>Dothideomycetes</taxon>
        <taxon>Pleosporomycetidae</taxon>
        <taxon>Pleosporales</taxon>
        <taxon>Melanommataceae</taxon>
        <taxon>Melanomma</taxon>
    </lineage>
</organism>
<evidence type="ECO:0000259" key="2">
    <source>
        <dbReference type="Pfam" id="PF13013"/>
    </source>
</evidence>
<dbReference type="EMBL" id="MU001959">
    <property type="protein sequence ID" value="KAF2792681.1"/>
    <property type="molecule type" value="Genomic_DNA"/>
</dbReference>
<feature type="transmembrane region" description="Helical" evidence="1">
    <location>
        <begin position="23"/>
        <end position="44"/>
    </location>
</feature>
<evidence type="ECO:0000313" key="3">
    <source>
        <dbReference type="EMBL" id="KAF2792681.1"/>
    </source>
</evidence>
<dbReference type="AlphaFoldDB" id="A0A6A6X8U5"/>
<dbReference type="OrthoDB" id="3679062at2759"/>
<dbReference type="Proteomes" id="UP000799757">
    <property type="component" value="Unassembled WGS sequence"/>
</dbReference>